<proteinExistence type="predicted"/>
<dbReference type="EMBL" id="HAEA01001903">
    <property type="protein sequence ID" value="SBQ30383.1"/>
    <property type="molecule type" value="Transcribed_RNA"/>
</dbReference>
<organism evidence="1">
    <name type="scientific">Nothobranchius kadleci</name>
    <name type="common">African annual killifish</name>
    <dbReference type="NCBI Taxonomy" id="1051664"/>
    <lineage>
        <taxon>Eukaryota</taxon>
        <taxon>Metazoa</taxon>
        <taxon>Chordata</taxon>
        <taxon>Craniata</taxon>
        <taxon>Vertebrata</taxon>
        <taxon>Euteleostomi</taxon>
        <taxon>Actinopterygii</taxon>
        <taxon>Neopterygii</taxon>
        <taxon>Teleostei</taxon>
        <taxon>Neoteleostei</taxon>
        <taxon>Acanthomorphata</taxon>
        <taxon>Ovalentaria</taxon>
        <taxon>Atherinomorphae</taxon>
        <taxon>Cyprinodontiformes</taxon>
        <taxon>Nothobranchiidae</taxon>
        <taxon>Nothobranchius</taxon>
    </lineage>
</organism>
<dbReference type="AlphaFoldDB" id="A0A1A8DAH4"/>
<sequence length="82" mass="9570">STSALENWDNLQTRCPGRDRTIKGHKCGSALVCGRLHIRRPCFLLREPVRTKCIYCFVTNGYKTFTIKKHVVLHIYLFTRCQ</sequence>
<feature type="non-terminal residue" evidence="1">
    <location>
        <position position="1"/>
    </location>
</feature>
<reference evidence="1" key="1">
    <citation type="submission" date="2016-05" db="EMBL/GenBank/DDBJ databases">
        <authorList>
            <person name="Lavstsen T."/>
            <person name="Jespersen J.S."/>
        </authorList>
    </citation>
    <scope>NUCLEOTIDE SEQUENCE</scope>
    <source>
        <tissue evidence="1">Brain</tissue>
    </source>
</reference>
<name>A0A1A8DAH4_NOTKA</name>
<reference evidence="1" key="2">
    <citation type="submission" date="2016-06" db="EMBL/GenBank/DDBJ databases">
        <title>The genome of a short-lived fish provides insights into sex chromosome evolution and the genetic control of aging.</title>
        <authorList>
            <person name="Reichwald K."/>
            <person name="Felder M."/>
            <person name="Petzold A."/>
            <person name="Koch P."/>
            <person name="Groth M."/>
            <person name="Platzer M."/>
        </authorList>
    </citation>
    <scope>NUCLEOTIDE SEQUENCE</scope>
    <source>
        <tissue evidence="1">Brain</tissue>
    </source>
</reference>
<evidence type="ECO:0000313" key="1">
    <source>
        <dbReference type="EMBL" id="SBQ30383.1"/>
    </source>
</evidence>
<gene>
    <name evidence="1" type="primary">Nfu_g_1_009133</name>
</gene>
<protein>
    <submittedName>
        <fullName evidence="1">Uncharacterized protein</fullName>
    </submittedName>
</protein>
<feature type="non-terminal residue" evidence="1">
    <location>
        <position position="82"/>
    </location>
</feature>
<accession>A0A1A8DAH4</accession>